<dbReference type="Proteomes" id="UP000018851">
    <property type="component" value="Chromosome"/>
</dbReference>
<dbReference type="STRING" id="1123269.NX02_06390"/>
<name>W0A9M8_9SPHN</name>
<evidence type="ECO:0000259" key="3">
    <source>
        <dbReference type="Pfam" id="PF13193"/>
    </source>
</evidence>
<dbReference type="InterPro" id="IPR025110">
    <property type="entry name" value="AMP-bd_C"/>
</dbReference>
<evidence type="ECO:0000313" key="4">
    <source>
        <dbReference type="EMBL" id="AHE53008.1"/>
    </source>
</evidence>
<comment type="similarity">
    <text evidence="1">Belongs to the ATP-dependent AMP-binding enzyme family.</text>
</comment>
<dbReference type="EMBL" id="CP006644">
    <property type="protein sequence ID" value="AHE53008.1"/>
    <property type="molecule type" value="Genomic_DNA"/>
</dbReference>
<dbReference type="InterPro" id="IPR020845">
    <property type="entry name" value="AMP-binding_CS"/>
</dbReference>
<sequence length="513" mass="54078">MEGSPLPDALVPPAIEWDHERLWPQFERLALADPAALALVDCDDRQWTRGELLGLALEIAAALSSAGARPYARVLVTGHKSPASIATALAVSSLEAVFCPVSPKLGAGDLAKLESLLGHVAKVTGAGSDLPDILPVAGSASTDERDRQTVLIGFTSGSTGVPKGVMHGAGALNYATRACAAIAGLQSGDAILGIVPLDSAPGFTFTAHFALSLGHALVLMDPWLPAEALRRAERYRCGWAIAVPTHLFTMVEAARQGEWSGRLPLRAMAVGGSAMTAELIADADRLLGLKALRMFGMSECMGHASTHPQHPLERRQHYDGIPFPGTEDEAFDGELRPLPRGQRGQAGVRGPSLFLGYAEGLGAGQERMTPDGFYLTGDEIIRDDEGFVRVVGRIKDQIIRGGFNIDPAEIEAALLRHPAIAEAAVVAVPERKLGEQACAVCRIRAGEGAVDLSALLGHLAAQGVSRKKWPEHLVLVETMAVTATGKLDKKAMAVMAAAELARRSGSSALRQDA</sequence>
<accession>W0A9M8</accession>
<dbReference type="GO" id="GO:0006631">
    <property type="term" value="P:fatty acid metabolic process"/>
    <property type="evidence" value="ECO:0007669"/>
    <property type="project" value="TreeGrafter"/>
</dbReference>
<dbReference type="HOGENOM" id="CLU_000022_59_7_5"/>
<dbReference type="RefSeq" id="WP_025291290.1">
    <property type="nucleotide sequence ID" value="NZ_CP006644.1"/>
</dbReference>
<dbReference type="CDD" id="cd04433">
    <property type="entry name" value="AFD_class_I"/>
    <property type="match status" value="1"/>
</dbReference>
<evidence type="ECO:0000256" key="1">
    <source>
        <dbReference type="ARBA" id="ARBA00006432"/>
    </source>
</evidence>
<reference evidence="4 5" key="1">
    <citation type="submission" date="2013-07" db="EMBL/GenBank/DDBJ databases">
        <title>Completed genome of Sphingomonas sanxanigenens NX02.</title>
        <authorList>
            <person name="Ma T."/>
            <person name="Huang H."/>
            <person name="Wu M."/>
            <person name="Li X."/>
            <person name="Li G."/>
        </authorList>
    </citation>
    <scope>NUCLEOTIDE SEQUENCE [LARGE SCALE GENOMIC DNA]</scope>
    <source>
        <strain evidence="4 5">NX02</strain>
    </source>
</reference>
<dbReference type="GO" id="GO:0031956">
    <property type="term" value="F:medium-chain fatty acid-CoA ligase activity"/>
    <property type="evidence" value="ECO:0007669"/>
    <property type="project" value="TreeGrafter"/>
</dbReference>
<feature type="domain" description="AMP-binding enzyme C-terminal" evidence="3">
    <location>
        <begin position="409"/>
        <end position="486"/>
    </location>
</feature>
<dbReference type="Pfam" id="PF13193">
    <property type="entry name" value="AMP-binding_C"/>
    <property type="match status" value="1"/>
</dbReference>
<evidence type="ECO:0000259" key="2">
    <source>
        <dbReference type="Pfam" id="PF00501"/>
    </source>
</evidence>
<dbReference type="SUPFAM" id="SSF56801">
    <property type="entry name" value="Acetyl-CoA synthetase-like"/>
    <property type="match status" value="1"/>
</dbReference>
<dbReference type="PROSITE" id="PS00455">
    <property type="entry name" value="AMP_BINDING"/>
    <property type="match status" value="1"/>
</dbReference>
<dbReference type="eggNOG" id="COG0318">
    <property type="taxonomic scope" value="Bacteria"/>
</dbReference>
<dbReference type="InterPro" id="IPR042099">
    <property type="entry name" value="ANL_N_sf"/>
</dbReference>
<dbReference type="PANTHER" id="PTHR43201">
    <property type="entry name" value="ACYL-COA SYNTHETASE"/>
    <property type="match status" value="1"/>
</dbReference>
<feature type="domain" description="AMP-dependent synthetase/ligase" evidence="2">
    <location>
        <begin position="27"/>
        <end position="112"/>
    </location>
</feature>
<dbReference type="KEGG" id="ssan:NX02_06390"/>
<protein>
    <submittedName>
        <fullName evidence="4">Acyl-CoA synthetase</fullName>
    </submittedName>
</protein>
<dbReference type="PANTHER" id="PTHR43201:SF8">
    <property type="entry name" value="ACYL-COA SYNTHETASE FAMILY MEMBER 3"/>
    <property type="match status" value="1"/>
</dbReference>
<feature type="domain" description="AMP-dependent synthetase/ligase" evidence="2">
    <location>
        <begin position="144"/>
        <end position="357"/>
    </location>
</feature>
<dbReference type="Pfam" id="PF00501">
    <property type="entry name" value="AMP-binding"/>
    <property type="match status" value="2"/>
</dbReference>
<dbReference type="InterPro" id="IPR045851">
    <property type="entry name" value="AMP-bd_C_sf"/>
</dbReference>
<gene>
    <name evidence="4" type="ORF">NX02_06390</name>
</gene>
<evidence type="ECO:0000313" key="5">
    <source>
        <dbReference type="Proteomes" id="UP000018851"/>
    </source>
</evidence>
<dbReference type="InterPro" id="IPR000873">
    <property type="entry name" value="AMP-dep_synth/lig_dom"/>
</dbReference>
<dbReference type="Gene3D" id="3.30.300.30">
    <property type="match status" value="1"/>
</dbReference>
<organism evidence="4 5">
    <name type="scientific">Sphingomonas sanxanigenens DSM 19645 = NX02</name>
    <dbReference type="NCBI Taxonomy" id="1123269"/>
    <lineage>
        <taxon>Bacteria</taxon>
        <taxon>Pseudomonadati</taxon>
        <taxon>Pseudomonadota</taxon>
        <taxon>Alphaproteobacteria</taxon>
        <taxon>Sphingomonadales</taxon>
        <taxon>Sphingomonadaceae</taxon>
        <taxon>Sphingomonas</taxon>
    </lineage>
</organism>
<dbReference type="AlphaFoldDB" id="W0A9M8"/>
<dbReference type="PATRIC" id="fig|1123269.5.peg.1237"/>
<dbReference type="OrthoDB" id="9803968at2"/>
<dbReference type="Gene3D" id="3.40.50.12780">
    <property type="entry name" value="N-terminal domain of ligase-like"/>
    <property type="match status" value="1"/>
</dbReference>
<keyword evidence="5" id="KW-1185">Reference proteome</keyword>
<proteinExistence type="inferred from homology"/>